<name>A0A345UAN7_9FLOR</name>
<evidence type="ECO:0000256" key="2">
    <source>
        <dbReference type="SAM" id="Phobius"/>
    </source>
</evidence>
<feature type="transmembrane region" description="Helical" evidence="2">
    <location>
        <begin position="78"/>
        <end position="104"/>
    </location>
</feature>
<keyword evidence="3" id="KW-0934">Plastid</keyword>
<reference evidence="3" key="1">
    <citation type="submission" date="2018-05" db="EMBL/GenBank/DDBJ databases">
        <title>Organellar genomes of Gracilariaceae.</title>
        <authorList>
            <person name="Iha C."/>
            <person name="Oliveira M.C."/>
        </authorList>
    </citation>
    <scope>NUCLEOTIDE SEQUENCE</scope>
</reference>
<keyword evidence="2" id="KW-1133">Transmembrane helix</keyword>
<proteinExistence type="predicted"/>
<dbReference type="RefSeq" id="YP_009511646.1">
    <property type="nucleotide sequence ID" value="NC_039145.1"/>
</dbReference>
<keyword evidence="2" id="KW-0472">Membrane</keyword>
<feature type="coiled-coil region" evidence="1">
    <location>
        <begin position="113"/>
        <end position="140"/>
    </location>
</feature>
<keyword evidence="3" id="KW-0150">Chloroplast</keyword>
<organism evidence="3">
    <name type="scientific">Melanthalia intermedia</name>
    <dbReference type="NCBI Taxonomy" id="172989"/>
    <lineage>
        <taxon>Eukaryota</taxon>
        <taxon>Rhodophyta</taxon>
        <taxon>Florideophyceae</taxon>
        <taxon>Rhodymeniophycidae</taxon>
        <taxon>Gracilariales</taxon>
        <taxon>Gracilariaceae</taxon>
        <taxon>Melanthalia</taxon>
    </lineage>
</organism>
<dbReference type="EMBL" id="MH396016">
    <property type="protein sequence ID" value="AXI97523.1"/>
    <property type="molecule type" value="Genomic_DNA"/>
</dbReference>
<geneLocation type="chloroplast" evidence="3"/>
<protein>
    <submittedName>
        <fullName evidence="3">Uncharacterized protein</fullName>
    </submittedName>
</protein>
<gene>
    <name evidence="3" type="primary">orf356</name>
</gene>
<accession>A0A345UAN7</accession>
<keyword evidence="2" id="KW-0812">Transmembrane</keyword>
<dbReference type="Pfam" id="PF07112">
    <property type="entry name" value="DUF1368"/>
    <property type="match status" value="1"/>
</dbReference>
<sequence length="161" mass="18819">MSPYNNCRHLQKESLVSYKFTYKKNSNFLENSSSNAYKKLVIKMHPIILDMLEKVEYNYALLNKATYNFLASDKLKLLYYHFCLLTLPGSNFVAIYLSDLLLLWPRSSQPKTLQRRKKEMKELLKTFVSLESKIDDLDVKTIVDDSEIIGVAVRKRKLSLV</sequence>
<evidence type="ECO:0000313" key="3">
    <source>
        <dbReference type="EMBL" id="AXI97523.1"/>
    </source>
</evidence>
<keyword evidence="1" id="KW-0175">Coiled coil</keyword>
<dbReference type="AlphaFoldDB" id="A0A345UAN7"/>
<dbReference type="GeneID" id="37624202"/>
<dbReference type="InterPro" id="IPR010778">
    <property type="entry name" value="DUF1368"/>
</dbReference>
<evidence type="ECO:0000256" key="1">
    <source>
        <dbReference type="SAM" id="Coils"/>
    </source>
</evidence>